<name>A0AAE4LJZ4_9BACT</name>
<proteinExistence type="predicted"/>
<evidence type="ECO:0000313" key="1">
    <source>
        <dbReference type="EMBL" id="MDU0259506.1"/>
    </source>
</evidence>
<organism evidence="1 2">
    <name type="scientific">Alistipes finegoldii</name>
    <dbReference type="NCBI Taxonomy" id="214856"/>
    <lineage>
        <taxon>Bacteria</taxon>
        <taxon>Pseudomonadati</taxon>
        <taxon>Bacteroidota</taxon>
        <taxon>Bacteroidia</taxon>
        <taxon>Bacteroidales</taxon>
        <taxon>Rikenellaceae</taxon>
        <taxon>Alistipes</taxon>
    </lineage>
</organism>
<sequence length="81" mass="8305">MAVPSRRISSAVGTVVPSVFSRQTYAAVSGSVRAAVNERVVEVGVPGVRTTAGCTSGAEVVCSMVSTLPLTLPLEATAERR</sequence>
<dbReference type="Proteomes" id="UP001181347">
    <property type="component" value="Unassembled WGS sequence"/>
</dbReference>
<dbReference type="EMBL" id="JAWDES010000004">
    <property type="protein sequence ID" value="MDU0259506.1"/>
    <property type="molecule type" value="Genomic_DNA"/>
</dbReference>
<gene>
    <name evidence="1" type="ORF">RVH17_05145</name>
</gene>
<dbReference type="RefSeq" id="WP_278685142.1">
    <property type="nucleotide sequence ID" value="NZ_CAJTYT010000001.1"/>
</dbReference>
<reference evidence="1" key="1">
    <citation type="submission" date="2023-10" db="EMBL/GenBank/DDBJ databases">
        <title>Genome Sequence of the Bacteria from From Gut Wall in Crohn's Disease.</title>
        <authorList>
            <person name="Rodriguez-Palacios A."/>
        </authorList>
    </citation>
    <scope>NUCLEOTIDE SEQUENCE</scope>
    <source>
        <strain evidence="1">CavFT-hAR58</strain>
    </source>
</reference>
<protein>
    <submittedName>
        <fullName evidence="1">Uncharacterized protein</fullName>
    </submittedName>
</protein>
<evidence type="ECO:0000313" key="2">
    <source>
        <dbReference type="Proteomes" id="UP001181347"/>
    </source>
</evidence>
<comment type="caution">
    <text evidence="1">The sequence shown here is derived from an EMBL/GenBank/DDBJ whole genome shotgun (WGS) entry which is preliminary data.</text>
</comment>
<accession>A0AAE4LJZ4</accession>
<dbReference type="AlphaFoldDB" id="A0AAE4LJZ4"/>